<sequence>MENSQQQKLQKKAYQLALKKNLHRKNINSEMNFNLLKCRNKVGLKDLKENYDDSNIFKTYSGISSPKCYNEENLGNALKKPLKRQSTAYSGLEKIYKKEISLLESVGLPQEVGYKPEIIGFSKRMERKKSLTISDFWGEKNTKELLSYEHMKDAANVIKFKRYKAEVSAKSSLTTPANPKKMDDNTALRIFIQANSPKFSLSRTEILKSDTPKFTARSYKEIKRADELQILNDIMKECDDLYMENKKTLNALKRRGSFPRGKLSPKNQDKISHHKIWQ</sequence>
<accession>A0AAU9IM57</accession>
<organism evidence="2 3">
    <name type="scientific">Blepharisma stoltei</name>
    <dbReference type="NCBI Taxonomy" id="1481888"/>
    <lineage>
        <taxon>Eukaryota</taxon>
        <taxon>Sar</taxon>
        <taxon>Alveolata</taxon>
        <taxon>Ciliophora</taxon>
        <taxon>Postciliodesmatophora</taxon>
        <taxon>Heterotrichea</taxon>
        <taxon>Heterotrichida</taxon>
        <taxon>Blepharismidae</taxon>
        <taxon>Blepharisma</taxon>
    </lineage>
</organism>
<dbReference type="EMBL" id="CAJZBQ010000011">
    <property type="protein sequence ID" value="CAG9314243.1"/>
    <property type="molecule type" value="Genomic_DNA"/>
</dbReference>
<protein>
    <submittedName>
        <fullName evidence="2">Uncharacterized protein</fullName>
    </submittedName>
</protein>
<evidence type="ECO:0000256" key="1">
    <source>
        <dbReference type="SAM" id="MobiDB-lite"/>
    </source>
</evidence>
<proteinExistence type="predicted"/>
<name>A0AAU9IM57_9CILI</name>
<feature type="region of interest" description="Disordered" evidence="1">
    <location>
        <begin position="256"/>
        <end position="278"/>
    </location>
</feature>
<evidence type="ECO:0000313" key="2">
    <source>
        <dbReference type="EMBL" id="CAG9314243.1"/>
    </source>
</evidence>
<dbReference type="Proteomes" id="UP001162131">
    <property type="component" value="Unassembled WGS sequence"/>
</dbReference>
<comment type="caution">
    <text evidence="2">The sequence shown here is derived from an EMBL/GenBank/DDBJ whole genome shotgun (WGS) entry which is preliminary data.</text>
</comment>
<gene>
    <name evidence="2" type="ORF">BSTOLATCC_MIC10039</name>
</gene>
<evidence type="ECO:0000313" key="3">
    <source>
        <dbReference type="Proteomes" id="UP001162131"/>
    </source>
</evidence>
<keyword evidence="3" id="KW-1185">Reference proteome</keyword>
<dbReference type="AlphaFoldDB" id="A0AAU9IM57"/>
<reference evidence="2" key="1">
    <citation type="submission" date="2021-09" db="EMBL/GenBank/DDBJ databases">
        <authorList>
            <consortium name="AG Swart"/>
            <person name="Singh M."/>
            <person name="Singh A."/>
            <person name="Seah K."/>
            <person name="Emmerich C."/>
        </authorList>
    </citation>
    <scope>NUCLEOTIDE SEQUENCE</scope>
    <source>
        <strain evidence="2">ATCC30299</strain>
    </source>
</reference>